<dbReference type="SUPFAM" id="SSF56300">
    <property type="entry name" value="Metallo-dependent phosphatases"/>
    <property type="match status" value="1"/>
</dbReference>
<evidence type="ECO:0000313" key="2">
    <source>
        <dbReference type="Proteomes" id="UP000054911"/>
    </source>
</evidence>
<evidence type="ECO:0000313" key="1">
    <source>
        <dbReference type="EMBL" id="SAK73334.1"/>
    </source>
</evidence>
<gene>
    <name evidence="1" type="ORF">AWB80_04085</name>
</gene>
<comment type="caution">
    <text evidence="1">The sequence shown here is derived from an EMBL/GenBank/DDBJ whole genome shotgun (WGS) entry which is preliminary data.</text>
</comment>
<dbReference type="Gene3D" id="3.60.21.10">
    <property type="match status" value="1"/>
</dbReference>
<dbReference type="OrthoDB" id="8949987at2"/>
<sequence>MKIAHFSDLHYAPGNVEEADRCFGFAIDHAVLAHSDVAVISGDATDHRLDAHAPSLNRLARRINGLSGSMPVVMLQGTFSHEPPGTLRNFELMATRHQIYVAERVQQVSLHEGRFYPSSGPVYSDEELREVLAIGADVVFTCLPTVNKGQLAAAVGAKEAGTGLEALLGDYLAAAGRINQQLRAAGIRTVGVSHGTVNGCTTGHGVTMAGFDHEFSLGNLFEAECDAFMLGHIHKAQQWERAGRVVAYPGSIGRFHYDEEGDKGFLMWNVEVGSAQADLVVTPSRQTICVDFDGPPDMQRLTAIALDATDKFVRIRWQVDEEHKQSVDRDAIAALFGNAAELKVEARILPVVRSRAQGISLETSIDRKLERWCEHTAVDPVPLLDRLQSLETGDAEAIAAGVLARLSDADPAHPFANDGLPAFSSLPEPVPVAVQEGQSDDARDDALPMPDATVEIVESATAGQLSWLNDDLFAA</sequence>
<name>A0A158BTC4_9BURK</name>
<dbReference type="STRING" id="1777141.AWB80_04085"/>
<reference evidence="1" key="1">
    <citation type="submission" date="2016-01" db="EMBL/GenBank/DDBJ databases">
        <authorList>
            <person name="Peeters C."/>
        </authorList>
    </citation>
    <scope>NUCLEOTIDE SEQUENCE [LARGE SCALE GENOMIC DNA]</scope>
    <source>
        <strain evidence="1">LMG 29323</strain>
    </source>
</reference>
<dbReference type="InterPro" id="IPR050535">
    <property type="entry name" value="DNA_Repair-Maintenance_Comp"/>
</dbReference>
<keyword evidence="2" id="KW-1185">Reference proteome</keyword>
<dbReference type="AlphaFoldDB" id="A0A158BTC4"/>
<dbReference type="EMBL" id="FCOE02000013">
    <property type="protein sequence ID" value="SAK73334.1"/>
    <property type="molecule type" value="Genomic_DNA"/>
</dbReference>
<accession>A0A158BTC4</accession>
<organism evidence="1 2">
    <name type="scientific">Caballeronia pedi</name>
    <dbReference type="NCBI Taxonomy" id="1777141"/>
    <lineage>
        <taxon>Bacteria</taxon>
        <taxon>Pseudomonadati</taxon>
        <taxon>Pseudomonadota</taxon>
        <taxon>Betaproteobacteria</taxon>
        <taxon>Burkholderiales</taxon>
        <taxon>Burkholderiaceae</taxon>
        <taxon>Caballeronia</taxon>
    </lineage>
</organism>
<dbReference type="RefSeq" id="WP_061176493.1">
    <property type="nucleotide sequence ID" value="NZ_FCOE02000013.1"/>
</dbReference>
<dbReference type="GO" id="GO:0004527">
    <property type="term" value="F:exonuclease activity"/>
    <property type="evidence" value="ECO:0007669"/>
    <property type="project" value="UniProtKB-KW"/>
</dbReference>
<dbReference type="InterPro" id="IPR029052">
    <property type="entry name" value="Metallo-depent_PP-like"/>
</dbReference>
<dbReference type="Proteomes" id="UP000054911">
    <property type="component" value="Unassembled WGS sequence"/>
</dbReference>
<protein>
    <submittedName>
        <fullName evidence="1">DNA repair exonuclease-like protein</fullName>
    </submittedName>
</protein>
<proteinExistence type="predicted"/>
<dbReference type="PANTHER" id="PTHR30337">
    <property type="entry name" value="COMPONENT OF ATP-DEPENDENT DSDNA EXONUCLEASE"/>
    <property type="match status" value="1"/>
</dbReference>